<keyword evidence="2" id="KW-1185">Reference proteome</keyword>
<reference evidence="1" key="1">
    <citation type="submission" date="2023-01" db="EMBL/GenBank/DDBJ databases">
        <title>Genome assembly of the deep-sea coral Lophelia pertusa.</title>
        <authorList>
            <person name="Herrera S."/>
            <person name="Cordes E."/>
        </authorList>
    </citation>
    <scope>NUCLEOTIDE SEQUENCE</scope>
    <source>
        <strain evidence="1">USNM1676648</strain>
        <tissue evidence="1">Polyp</tissue>
    </source>
</reference>
<protein>
    <submittedName>
        <fullName evidence="1">Uncharacterized protein</fullName>
    </submittedName>
</protein>
<dbReference type="AlphaFoldDB" id="A0A9X0D8S4"/>
<proteinExistence type="predicted"/>
<sequence>MGVWLCAHPRGVAVSTPRGVAGCPQRCVAASSQSRGCVPAKMTGGVFTEVWLWAHKEMWLCAHKRDVAVCFPGTWQCATQGITLQIALVALELKLRATLRWGWKLGVVVR</sequence>
<comment type="caution">
    <text evidence="1">The sequence shown here is derived from an EMBL/GenBank/DDBJ whole genome shotgun (WGS) entry which is preliminary data.</text>
</comment>
<evidence type="ECO:0000313" key="1">
    <source>
        <dbReference type="EMBL" id="KAJ7391542.1"/>
    </source>
</evidence>
<dbReference type="Proteomes" id="UP001163046">
    <property type="component" value="Unassembled WGS sequence"/>
</dbReference>
<accession>A0A9X0D8S4</accession>
<evidence type="ECO:0000313" key="2">
    <source>
        <dbReference type="Proteomes" id="UP001163046"/>
    </source>
</evidence>
<name>A0A9X0D8S4_9CNID</name>
<organism evidence="1 2">
    <name type="scientific">Desmophyllum pertusum</name>
    <dbReference type="NCBI Taxonomy" id="174260"/>
    <lineage>
        <taxon>Eukaryota</taxon>
        <taxon>Metazoa</taxon>
        <taxon>Cnidaria</taxon>
        <taxon>Anthozoa</taxon>
        <taxon>Hexacorallia</taxon>
        <taxon>Scleractinia</taxon>
        <taxon>Caryophylliina</taxon>
        <taxon>Caryophylliidae</taxon>
        <taxon>Desmophyllum</taxon>
    </lineage>
</organism>
<dbReference type="EMBL" id="MU825405">
    <property type="protein sequence ID" value="KAJ7391542.1"/>
    <property type="molecule type" value="Genomic_DNA"/>
</dbReference>
<gene>
    <name evidence="1" type="ORF">OS493_017236</name>
</gene>